<proteinExistence type="predicted"/>
<dbReference type="PANTHER" id="PTHR34987">
    <property type="entry name" value="C, PUTATIVE (AFU_ORTHOLOGUE AFUA_3G02880)-RELATED"/>
    <property type="match status" value="1"/>
</dbReference>
<organism evidence="1 2">
    <name type="scientific">Meristemomyces frigidus</name>
    <dbReference type="NCBI Taxonomy" id="1508187"/>
    <lineage>
        <taxon>Eukaryota</taxon>
        <taxon>Fungi</taxon>
        <taxon>Dikarya</taxon>
        <taxon>Ascomycota</taxon>
        <taxon>Pezizomycotina</taxon>
        <taxon>Dothideomycetes</taxon>
        <taxon>Dothideomycetidae</taxon>
        <taxon>Mycosphaerellales</taxon>
        <taxon>Teratosphaeriaceae</taxon>
        <taxon>Meristemomyces</taxon>
    </lineage>
</organism>
<dbReference type="Proteomes" id="UP001310890">
    <property type="component" value="Unassembled WGS sequence"/>
</dbReference>
<dbReference type="EMBL" id="JAVRRL010000032">
    <property type="protein sequence ID" value="KAK5112253.1"/>
    <property type="molecule type" value="Genomic_DNA"/>
</dbReference>
<evidence type="ECO:0000313" key="2">
    <source>
        <dbReference type="Proteomes" id="UP001310890"/>
    </source>
</evidence>
<dbReference type="SUPFAM" id="SSF48208">
    <property type="entry name" value="Six-hairpin glycosidases"/>
    <property type="match status" value="1"/>
</dbReference>
<comment type="caution">
    <text evidence="1">The sequence shown here is derived from an EMBL/GenBank/DDBJ whole genome shotgun (WGS) entry which is preliminary data.</text>
</comment>
<reference evidence="1" key="1">
    <citation type="submission" date="2023-08" db="EMBL/GenBank/DDBJ databases">
        <title>Black Yeasts Isolated from many extreme environments.</title>
        <authorList>
            <person name="Coleine C."/>
            <person name="Stajich J.E."/>
            <person name="Selbmann L."/>
        </authorList>
    </citation>
    <scope>NUCLEOTIDE SEQUENCE</scope>
    <source>
        <strain evidence="1">CCFEE 5401</strain>
    </source>
</reference>
<protein>
    <submittedName>
        <fullName evidence="1">Uncharacterized protein</fullName>
    </submittedName>
</protein>
<dbReference type="AlphaFoldDB" id="A0AAN7THR3"/>
<dbReference type="Gene3D" id="1.50.10.10">
    <property type="match status" value="1"/>
</dbReference>
<dbReference type="InterPro" id="IPR012341">
    <property type="entry name" value="6hp_glycosidase-like_sf"/>
</dbReference>
<gene>
    <name evidence="1" type="ORF">LTR62_004414</name>
</gene>
<dbReference type="GO" id="GO:0003824">
    <property type="term" value="F:catalytic activity"/>
    <property type="evidence" value="ECO:0007669"/>
    <property type="project" value="UniProtKB-ARBA"/>
</dbReference>
<evidence type="ECO:0000313" key="1">
    <source>
        <dbReference type="EMBL" id="KAK5112253.1"/>
    </source>
</evidence>
<sequence>MAGEQASYFLGPANGSAVTALSAYTYSLLAPLASAMNDTAAASLYTSTALNLRTARNTELWNPELGVYSLSLTDKTNYSLPAIAWTIISGTANTSQTASMLATALPNLRLGVGYRTSSADPSLNTTNLSPNIHGFLLEALFHAHRNTNLTQGLPAAKNLLEDFWSQMVTRDEYFSGASWEYLYPDGSPGLGPFTSLAHPWGAAPTYILHEYVLGISATAAGFRRWEFRPLVQGLGLGGGEWNGGDAFWGYCG</sequence>
<dbReference type="InterPro" id="IPR008928">
    <property type="entry name" value="6-hairpin_glycosidase_sf"/>
</dbReference>
<dbReference type="PANTHER" id="PTHR34987:SF4">
    <property type="entry name" value="ALPHA-L-RHAMNOSIDASE C-TERMINAL DOMAIN-CONTAINING PROTEIN"/>
    <property type="match status" value="1"/>
</dbReference>
<accession>A0AAN7THR3</accession>
<dbReference type="GO" id="GO:0005975">
    <property type="term" value="P:carbohydrate metabolic process"/>
    <property type="evidence" value="ECO:0007669"/>
    <property type="project" value="InterPro"/>
</dbReference>
<name>A0AAN7THR3_9PEZI</name>